<dbReference type="Proteomes" id="UP001289374">
    <property type="component" value="Unassembled WGS sequence"/>
</dbReference>
<feature type="domain" description="RNase H type-1" evidence="1">
    <location>
        <begin position="80"/>
        <end position="204"/>
    </location>
</feature>
<dbReference type="PANTHER" id="PTHR47723:SF19">
    <property type="entry name" value="POLYNUCLEOTIDYL TRANSFERASE, RIBONUCLEASE H-LIKE SUPERFAMILY PROTEIN"/>
    <property type="match status" value="1"/>
</dbReference>
<reference evidence="2" key="1">
    <citation type="submission" date="2020-06" db="EMBL/GenBank/DDBJ databases">
        <authorList>
            <person name="Li T."/>
            <person name="Hu X."/>
            <person name="Zhang T."/>
            <person name="Song X."/>
            <person name="Zhang H."/>
            <person name="Dai N."/>
            <person name="Sheng W."/>
            <person name="Hou X."/>
            <person name="Wei L."/>
        </authorList>
    </citation>
    <scope>NUCLEOTIDE SEQUENCE</scope>
    <source>
        <strain evidence="2">K16</strain>
        <tissue evidence="2">Leaf</tissue>
    </source>
</reference>
<dbReference type="InterPro" id="IPR044730">
    <property type="entry name" value="RNase_H-like_dom_plant"/>
</dbReference>
<keyword evidence="3" id="KW-1185">Reference proteome</keyword>
<dbReference type="AlphaFoldDB" id="A0AAE2BTR9"/>
<comment type="caution">
    <text evidence="2">The sequence shown here is derived from an EMBL/GenBank/DDBJ whole genome shotgun (WGS) entry which is preliminary data.</text>
</comment>
<dbReference type="InterPro" id="IPR036397">
    <property type="entry name" value="RNaseH_sf"/>
</dbReference>
<accession>A0AAE2BTR9</accession>
<evidence type="ECO:0000259" key="1">
    <source>
        <dbReference type="PROSITE" id="PS50879"/>
    </source>
</evidence>
<sequence>MLVLWNIWPIRHDTKHRVAPFKASSIIFKTLDYLQNISRSKLWRLEHLKGDLIATNFLQLPLLQNLKNKKSAFVHLSKPGPGWYKLNNDGASKSNPGPLGAGGLLRDHKSQVLFAFLEPLEISTNTSADLQALYSGLQICLEKGFHKILIEVDALHIIQLISKPISPRNLVSPNTSLQIRLCLAQLEIKLSHIYRGQPSSRLAC</sequence>
<dbReference type="GO" id="GO:0004523">
    <property type="term" value="F:RNA-DNA hybrid ribonuclease activity"/>
    <property type="evidence" value="ECO:0007669"/>
    <property type="project" value="InterPro"/>
</dbReference>
<reference evidence="2" key="2">
    <citation type="journal article" date="2024" name="Plant">
        <title>Genomic evolution and insights into agronomic trait innovations of Sesamum species.</title>
        <authorList>
            <person name="Miao H."/>
            <person name="Wang L."/>
            <person name="Qu L."/>
            <person name="Liu H."/>
            <person name="Sun Y."/>
            <person name="Le M."/>
            <person name="Wang Q."/>
            <person name="Wei S."/>
            <person name="Zheng Y."/>
            <person name="Lin W."/>
            <person name="Duan Y."/>
            <person name="Cao H."/>
            <person name="Xiong S."/>
            <person name="Wang X."/>
            <person name="Wei L."/>
            <person name="Li C."/>
            <person name="Ma Q."/>
            <person name="Ju M."/>
            <person name="Zhao R."/>
            <person name="Li G."/>
            <person name="Mu C."/>
            <person name="Tian Q."/>
            <person name="Mei H."/>
            <person name="Zhang T."/>
            <person name="Gao T."/>
            <person name="Zhang H."/>
        </authorList>
    </citation>
    <scope>NUCLEOTIDE SEQUENCE</scope>
    <source>
        <strain evidence="2">K16</strain>
    </source>
</reference>
<protein>
    <recommendedName>
        <fullName evidence="1">RNase H type-1 domain-containing protein</fullName>
    </recommendedName>
</protein>
<organism evidence="2 3">
    <name type="scientific">Sesamum angolense</name>
    <dbReference type="NCBI Taxonomy" id="2727404"/>
    <lineage>
        <taxon>Eukaryota</taxon>
        <taxon>Viridiplantae</taxon>
        <taxon>Streptophyta</taxon>
        <taxon>Embryophyta</taxon>
        <taxon>Tracheophyta</taxon>
        <taxon>Spermatophyta</taxon>
        <taxon>Magnoliopsida</taxon>
        <taxon>eudicotyledons</taxon>
        <taxon>Gunneridae</taxon>
        <taxon>Pentapetalae</taxon>
        <taxon>asterids</taxon>
        <taxon>lamiids</taxon>
        <taxon>Lamiales</taxon>
        <taxon>Pedaliaceae</taxon>
        <taxon>Sesamum</taxon>
    </lineage>
</organism>
<dbReference type="CDD" id="cd06222">
    <property type="entry name" value="RNase_H_like"/>
    <property type="match status" value="1"/>
</dbReference>
<dbReference type="GO" id="GO:0003676">
    <property type="term" value="F:nucleic acid binding"/>
    <property type="evidence" value="ECO:0007669"/>
    <property type="project" value="InterPro"/>
</dbReference>
<dbReference type="InterPro" id="IPR012337">
    <property type="entry name" value="RNaseH-like_sf"/>
</dbReference>
<evidence type="ECO:0000313" key="2">
    <source>
        <dbReference type="EMBL" id="KAK4397474.1"/>
    </source>
</evidence>
<dbReference type="PANTHER" id="PTHR47723">
    <property type="entry name" value="OS05G0353850 PROTEIN"/>
    <property type="match status" value="1"/>
</dbReference>
<dbReference type="SUPFAM" id="SSF53098">
    <property type="entry name" value="Ribonuclease H-like"/>
    <property type="match status" value="1"/>
</dbReference>
<dbReference type="Gene3D" id="3.30.420.10">
    <property type="entry name" value="Ribonuclease H-like superfamily/Ribonuclease H"/>
    <property type="match status" value="1"/>
</dbReference>
<dbReference type="EMBL" id="JACGWL010000008">
    <property type="protein sequence ID" value="KAK4397474.1"/>
    <property type="molecule type" value="Genomic_DNA"/>
</dbReference>
<dbReference type="PROSITE" id="PS50879">
    <property type="entry name" value="RNASE_H_1"/>
    <property type="match status" value="1"/>
</dbReference>
<dbReference type="InterPro" id="IPR053151">
    <property type="entry name" value="RNase_H-like"/>
</dbReference>
<name>A0AAE2BTR9_9LAMI</name>
<proteinExistence type="predicted"/>
<evidence type="ECO:0000313" key="3">
    <source>
        <dbReference type="Proteomes" id="UP001289374"/>
    </source>
</evidence>
<dbReference type="Pfam" id="PF13456">
    <property type="entry name" value="RVT_3"/>
    <property type="match status" value="1"/>
</dbReference>
<dbReference type="InterPro" id="IPR002156">
    <property type="entry name" value="RNaseH_domain"/>
</dbReference>
<gene>
    <name evidence="2" type="ORF">Sango_1584000</name>
</gene>